<dbReference type="InterPro" id="IPR056125">
    <property type="entry name" value="DUF7708"/>
</dbReference>
<name>A0A1V6RTW4_9EURO</name>
<proteinExistence type="predicted"/>
<gene>
    <name evidence="3" type="ORF">PENVUL_c029G08146</name>
</gene>
<dbReference type="Pfam" id="PF24809">
    <property type="entry name" value="DUF7708"/>
    <property type="match status" value="1"/>
</dbReference>
<dbReference type="InterPro" id="IPR002182">
    <property type="entry name" value="NB-ARC"/>
</dbReference>
<keyword evidence="4" id="KW-1185">Reference proteome</keyword>
<evidence type="ECO:0000313" key="4">
    <source>
        <dbReference type="Proteomes" id="UP000191518"/>
    </source>
</evidence>
<dbReference type="AlphaFoldDB" id="A0A1V6RTW4"/>
<dbReference type="InterPro" id="IPR027417">
    <property type="entry name" value="P-loop_NTPase"/>
</dbReference>
<dbReference type="SUPFAM" id="SSF52540">
    <property type="entry name" value="P-loop containing nucleoside triphosphate hydrolases"/>
    <property type="match status" value="1"/>
</dbReference>
<comment type="caution">
    <text evidence="3">The sequence shown here is derived from an EMBL/GenBank/DDBJ whole genome shotgun (WGS) entry which is preliminary data.</text>
</comment>
<feature type="domain" description="DUF7708" evidence="2">
    <location>
        <begin position="123"/>
        <end position="236"/>
    </location>
</feature>
<dbReference type="EMBL" id="MDYP01000029">
    <property type="protein sequence ID" value="OQE04853.1"/>
    <property type="molecule type" value="Genomic_DNA"/>
</dbReference>
<dbReference type="STRING" id="29845.A0A1V6RTW4"/>
<reference evidence="4" key="1">
    <citation type="journal article" date="2017" name="Nat. Microbiol.">
        <title>Global analysis of biosynthetic gene clusters reveals vast potential of secondary metabolite production in Penicillium species.</title>
        <authorList>
            <person name="Nielsen J.C."/>
            <person name="Grijseels S."/>
            <person name="Prigent S."/>
            <person name="Ji B."/>
            <person name="Dainat J."/>
            <person name="Nielsen K.F."/>
            <person name="Frisvad J.C."/>
            <person name="Workman M."/>
            <person name="Nielsen J."/>
        </authorList>
    </citation>
    <scope>NUCLEOTIDE SEQUENCE [LARGE SCALE GENOMIC DNA]</scope>
    <source>
        <strain evidence="4">IBT 29486</strain>
    </source>
</reference>
<dbReference type="GO" id="GO:0043531">
    <property type="term" value="F:ADP binding"/>
    <property type="evidence" value="ECO:0007669"/>
    <property type="project" value="InterPro"/>
</dbReference>
<accession>A0A1V6RTW4</accession>
<dbReference type="Proteomes" id="UP000191518">
    <property type="component" value="Unassembled WGS sequence"/>
</dbReference>
<evidence type="ECO:0000259" key="2">
    <source>
        <dbReference type="Pfam" id="PF24809"/>
    </source>
</evidence>
<feature type="domain" description="NB-ARC" evidence="1">
    <location>
        <begin position="296"/>
        <end position="379"/>
    </location>
</feature>
<evidence type="ECO:0008006" key="5">
    <source>
        <dbReference type="Google" id="ProtNLM"/>
    </source>
</evidence>
<dbReference type="Pfam" id="PF00931">
    <property type="entry name" value="NB-ARC"/>
    <property type="match status" value="1"/>
</dbReference>
<protein>
    <recommendedName>
        <fullName evidence="5">NB-ARC domain-containing protein</fullName>
    </recommendedName>
</protein>
<evidence type="ECO:0000259" key="1">
    <source>
        <dbReference type="Pfam" id="PF00931"/>
    </source>
</evidence>
<evidence type="ECO:0000313" key="3">
    <source>
        <dbReference type="EMBL" id="OQE04853.1"/>
    </source>
</evidence>
<organism evidence="3 4">
    <name type="scientific">Penicillium vulpinum</name>
    <dbReference type="NCBI Taxonomy" id="29845"/>
    <lineage>
        <taxon>Eukaryota</taxon>
        <taxon>Fungi</taxon>
        <taxon>Dikarya</taxon>
        <taxon>Ascomycota</taxon>
        <taxon>Pezizomycotina</taxon>
        <taxon>Eurotiomycetes</taxon>
        <taxon>Eurotiomycetidae</taxon>
        <taxon>Eurotiales</taxon>
        <taxon>Aspergillaceae</taxon>
        <taxon>Penicillium</taxon>
    </lineage>
</organism>
<dbReference type="Gene3D" id="3.40.50.300">
    <property type="entry name" value="P-loop containing nucleotide triphosphate hydrolases"/>
    <property type="match status" value="1"/>
</dbReference>
<sequence length="404" mass="45638">MGSAGNWVRSIYIKPNPALLSSSTFELHLTSKMSTTNPIWQAIIDRYYEELRKKGIKRSIVDRDVWSIHNLNDLLQQTHDFVPPSSCFYSQWIENVPRLVPIFLRLDDLASVVALSLGMQDQVAAIIWGSMRVILKLSQPVLPELLDMLEELGRALPRFPSDEQKLPVARASAEALVAMYTEIIILCAHSIALFRNNLSMATFQKVWSSFSKEFPQVIVKIRDYSKVVDQTANMISLSRETQSVDTISAMSVLKDFPPKKMNIPCYMIPYGLNNSFFGRQMETDMLNSMLDPDESNKRLKVASIYGTGGVGKTQLALHYVNTSMDLFDAILWIPSETQTQFTQALTNFASKLGISSVGNAEDENQLIQKLRNWLNDSGTILASKNQRVRDYNLPLSFSCKKTYG</sequence>